<accession>A0A2U0HVD7</accession>
<feature type="domain" description="Bacteriophage CI repressor N-terminal" evidence="1">
    <location>
        <begin position="8"/>
        <end position="68"/>
    </location>
</feature>
<comment type="caution">
    <text evidence="2">The sequence shown here is derived from an EMBL/GenBank/DDBJ whole genome shotgun (WGS) entry which is preliminary data.</text>
</comment>
<dbReference type="OrthoDB" id="1425504at2"/>
<dbReference type="RefSeq" id="WP_116695498.1">
    <property type="nucleotide sequence ID" value="NZ_QEHR01000012.1"/>
</dbReference>
<proteinExistence type="predicted"/>
<dbReference type="GO" id="GO:0045892">
    <property type="term" value="P:negative regulation of DNA-templated transcription"/>
    <property type="evidence" value="ECO:0007669"/>
    <property type="project" value="InterPro"/>
</dbReference>
<dbReference type="InterPro" id="IPR010982">
    <property type="entry name" value="Lambda_DNA-bd_dom_sf"/>
</dbReference>
<dbReference type="EMBL" id="QEHR01000012">
    <property type="protein sequence ID" value="PVW12832.1"/>
    <property type="molecule type" value="Genomic_DNA"/>
</dbReference>
<dbReference type="AlphaFoldDB" id="A0A2U0HVD7"/>
<reference evidence="2 3" key="1">
    <citation type="submission" date="2018-04" db="EMBL/GenBank/DDBJ databases">
        <title>Marixanthomonas spongiae HN-E44 sp. nov., isolated from a marine sponge.</title>
        <authorList>
            <person name="Luo L."/>
            <person name="Zhuang L."/>
        </authorList>
    </citation>
    <scope>NUCLEOTIDE SEQUENCE [LARGE SCALE GENOMIC DNA]</scope>
    <source>
        <strain evidence="2 3">HN-E44</strain>
    </source>
</reference>
<evidence type="ECO:0000313" key="3">
    <source>
        <dbReference type="Proteomes" id="UP000245962"/>
    </source>
</evidence>
<evidence type="ECO:0000313" key="2">
    <source>
        <dbReference type="EMBL" id="PVW12832.1"/>
    </source>
</evidence>
<gene>
    <name evidence="2" type="ORF">DDV96_14500</name>
</gene>
<evidence type="ECO:0000259" key="1">
    <source>
        <dbReference type="Pfam" id="PF07022"/>
    </source>
</evidence>
<dbReference type="GO" id="GO:0003677">
    <property type="term" value="F:DNA binding"/>
    <property type="evidence" value="ECO:0007669"/>
    <property type="project" value="InterPro"/>
</dbReference>
<sequence>MSQNAINIIDRLKEELSINTDKNLCKLIDIKPNTLSTWKKRDSLDFNKVIALCESKNLDLNYIFFNEKNFSADNEKEKSPLKTDTFLAEPPEVKIFKEFQLINTNRNIALFQSIHSYHPTVHANSMVMGQKIRKNQTTDGVIYIIKFETKELIIDEFQKAISEKNIQEFILKNYHPFDHAIQPKKHIKHIWQYIDVIENVTIN</sequence>
<keyword evidence="3" id="KW-1185">Reference proteome</keyword>
<dbReference type="Proteomes" id="UP000245962">
    <property type="component" value="Unassembled WGS sequence"/>
</dbReference>
<dbReference type="InterPro" id="IPR010744">
    <property type="entry name" value="Phage_CI_N"/>
</dbReference>
<protein>
    <recommendedName>
        <fullName evidence="1">Bacteriophage CI repressor N-terminal domain-containing protein</fullName>
    </recommendedName>
</protein>
<dbReference type="Pfam" id="PF07022">
    <property type="entry name" value="Phage_CI_repr"/>
    <property type="match status" value="1"/>
</dbReference>
<name>A0A2U0HVD7_9FLAO</name>
<organism evidence="2 3">
    <name type="scientific">Marixanthomonas spongiae</name>
    <dbReference type="NCBI Taxonomy" id="2174845"/>
    <lineage>
        <taxon>Bacteria</taxon>
        <taxon>Pseudomonadati</taxon>
        <taxon>Bacteroidota</taxon>
        <taxon>Flavobacteriia</taxon>
        <taxon>Flavobacteriales</taxon>
        <taxon>Flavobacteriaceae</taxon>
        <taxon>Marixanthomonas</taxon>
    </lineage>
</organism>
<dbReference type="Gene3D" id="1.10.260.40">
    <property type="entry name" value="lambda repressor-like DNA-binding domains"/>
    <property type="match status" value="1"/>
</dbReference>